<keyword evidence="1" id="KW-0813">Transport</keyword>
<dbReference type="InterPro" id="IPR051782">
    <property type="entry name" value="ABC_Transporter_VariousFunc"/>
</dbReference>
<evidence type="ECO:0000256" key="1">
    <source>
        <dbReference type="ARBA" id="ARBA00022448"/>
    </source>
</evidence>
<dbReference type="GO" id="GO:0016887">
    <property type="term" value="F:ATP hydrolysis activity"/>
    <property type="evidence" value="ECO:0007669"/>
    <property type="project" value="InterPro"/>
</dbReference>
<evidence type="ECO:0000313" key="6">
    <source>
        <dbReference type="Proteomes" id="UP000278804"/>
    </source>
</evidence>
<dbReference type="InterPro" id="IPR017871">
    <property type="entry name" value="ABC_transporter-like_CS"/>
</dbReference>
<dbReference type="SUPFAM" id="SSF52540">
    <property type="entry name" value="P-loop containing nucleoside triphosphate hydrolases"/>
    <property type="match status" value="1"/>
</dbReference>
<dbReference type="PROSITE" id="PS50893">
    <property type="entry name" value="ABC_TRANSPORTER_2"/>
    <property type="match status" value="1"/>
</dbReference>
<keyword evidence="2" id="KW-0547">Nucleotide-binding</keyword>
<evidence type="ECO:0000256" key="2">
    <source>
        <dbReference type="ARBA" id="ARBA00022741"/>
    </source>
</evidence>
<dbReference type="GO" id="GO:0005524">
    <property type="term" value="F:ATP binding"/>
    <property type="evidence" value="ECO:0007669"/>
    <property type="project" value="UniProtKB-KW"/>
</dbReference>
<accession>A0A3S5HK79</accession>
<protein>
    <submittedName>
        <fullName evidence="5">ATP-binding cassette domain-containing protein</fullName>
    </submittedName>
</protein>
<dbReference type="PANTHER" id="PTHR42939:SF1">
    <property type="entry name" value="ABC TRANSPORTER ATP-BINDING PROTEIN ALBC-RELATED"/>
    <property type="match status" value="1"/>
</dbReference>
<organism evidence="5 6">
    <name type="scientific">Erysipelothrix piscisicarius</name>
    <dbReference type="NCBI Taxonomy" id="2485784"/>
    <lineage>
        <taxon>Bacteria</taxon>
        <taxon>Bacillati</taxon>
        <taxon>Bacillota</taxon>
        <taxon>Erysipelotrichia</taxon>
        <taxon>Erysipelotrichales</taxon>
        <taxon>Erysipelotrichaceae</taxon>
        <taxon>Erysipelothrix</taxon>
    </lineage>
</organism>
<dbReference type="InterPro" id="IPR003439">
    <property type="entry name" value="ABC_transporter-like_ATP-bd"/>
</dbReference>
<gene>
    <name evidence="5" type="ORF">EEI45_02960</name>
</gene>
<keyword evidence="6" id="KW-1185">Reference proteome</keyword>
<evidence type="ECO:0000313" key="5">
    <source>
        <dbReference type="EMBL" id="AZK43879.1"/>
    </source>
</evidence>
<dbReference type="KEGG" id="eri:EEI45_02960"/>
<sequence length="284" mass="31913">MIILLNRLEVRNLNKAYGATKAVNNLSFDMENGIYGLVGHNGAGKSTLIKILATLMKADSGTISFNGELIKDYTVFRSLLGYMPQNQPLPAQMTVEHFLFYIASLKAIPNDLARLRIEDLLTRFNLETKKHHKLSSLSGGMKQRVLLAQAMLNDPAVLILDEPTAGLDPVERSNLRNVIMELSGDKIVLIATHIISDIEYIADKIMLLQKGNIIAFDTPDKLILKMRVFESTLSFEAYKRFAQEHKIINSIRIGEQVRIRHFSDGIEGIKVNPTIEDLYLYALS</sequence>
<evidence type="ECO:0000256" key="3">
    <source>
        <dbReference type="ARBA" id="ARBA00022840"/>
    </source>
</evidence>
<dbReference type="SMART" id="SM00382">
    <property type="entry name" value="AAA"/>
    <property type="match status" value="1"/>
</dbReference>
<dbReference type="InterPro" id="IPR003593">
    <property type="entry name" value="AAA+_ATPase"/>
</dbReference>
<dbReference type="RefSeq" id="WP_125164089.1">
    <property type="nucleotide sequence ID" value="NZ_CP034234.1"/>
</dbReference>
<dbReference type="EMBL" id="CP034234">
    <property type="protein sequence ID" value="AZK43879.1"/>
    <property type="molecule type" value="Genomic_DNA"/>
</dbReference>
<dbReference type="AlphaFoldDB" id="A0A3S5HK79"/>
<proteinExistence type="predicted"/>
<evidence type="ECO:0000259" key="4">
    <source>
        <dbReference type="PROSITE" id="PS50893"/>
    </source>
</evidence>
<dbReference type="PROSITE" id="PS00211">
    <property type="entry name" value="ABC_TRANSPORTER_1"/>
    <property type="match status" value="1"/>
</dbReference>
<dbReference type="InterPro" id="IPR027417">
    <property type="entry name" value="P-loop_NTPase"/>
</dbReference>
<dbReference type="Pfam" id="PF00005">
    <property type="entry name" value="ABC_tran"/>
    <property type="match status" value="1"/>
</dbReference>
<keyword evidence="3 5" id="KW-0067">ATP-binding</keyword>
<dbReference type="PANTHER" id="PTHR42939">
    <property type="entry name" value="ABC TRANSPORTER ATP-BINDING PROTEIN ALBC-RELATED"/>
    <property type="match status" value="1"/>
</dbReference>
<dbReference type="Gene3D" id="3.40.50.300">
    <property type="entry name" value="P-loop containing nucleotide triphosphate hydrolases"/>
    <property type="match status" value="1"/>
</dbReference>
<name>A0A3S5HK79_9FIRM</name>
<feature type="domain" description="ABC transporter" evidence="4">
    <location>
        <begin position="8"/>
        <end position="235"/>
    </location>
</feature>
<dbReference type="Proteomes" id="UP000278804">
    <property type="component" value="Chromosome"/>
</dbReference>
<reference evidence="5 6" key="1">
    <citation type="journal article" date="2020" name="Int. J. Syst. Evol. Microbiol.">
        <title>Description of Erysipelothrix piscisicarius sp. nov., an emergent fish pathogen, and assessment of virulence using a tiger barb (Puntigrus tetrazona) infection model.</title>
        <authorList>
            <person name="Pomaranski E.K."/>
            <person name="Griffin M.J."/>
            <person name="Camus A.C."/>
            <person name="Armwood A.R."/>
            <person name="Shelley J."/>
            <person name="Waldbieser G.C."/>
            <person name="LaFrentz B.R."/>
            <person name="Garcia J.C."/>
            <person name="Yanong R."/>
            <person name="Soto E."/>
        </authorList>
    </citation>
    <scope>NUCLEOTIDE SEQUENCE [LARGE SCALE GENOMIC DNA]</scope>
    <source>
        <strain evidence="5 6">15TAL0474</strain>
    </source>
</reference>